<dbReference type="InterPro" id="IPR052035">
    <property type="entry name" value="ZnF_BED_domain_contain"/>
</dbReference>
<comment type="subcellular location">
    <subcellularLocation>
        <location evidence="1">Nucleus</location>
    </subcellularLocation>
</comment>
<feature type="non-terminal residue" evidence="7">
    <location>
        <position position="1"/>
    </location>
</feature>
<evidence type="ECO:0000256" key="1">
    <source>
        <dbReference type="ARBA" id="ARBA00004123"/>
    </source>
</evidence>
<proteinExistence type="predicted"/>
<keyword evidence="5" id="KW-0539">Nucleus</keyword>
<feature type="region of interest" description="Disordered" evidence="6">
    <location>
        <begin position="1"/>
        <end position="23"/>
    </location>
</feature>
<name>A0A9Q0XR98_9SAUR</name>
<keyword evidence="2" id="KW-0479">Metal-binding</keyword>
<dbReference type="AlphaFoldDB" id="A0A9Q0XR98"/>
<dbReference type="PANTHER" id="PTHR46481:SF10">
    <property type="entry name" value="ZINC FINGER BED DOMAIN-CONTAINING PROTEIN 39"/>
    <property type="match status" value="1"/>
</dbReference>
<comment type="caution">
    <text evidence="7">The sequence shown here is derived from an EMBL/GenBank/DDBJ whole genome shotgun (WGS) entry which is preliminary data.</text>
</comment>
<gene>
    <name evidence="7" type="ORF">JRQ81_017911</name>
</gene>
<dbReference type="Proteomes" id="UP001142489">
    <property type="component" value="Unassembled WGS sequence"/>
</dbReference>
<keyword evidence="8" id="KW-1185">Reference proteome</keyword>
<dbReference type="GO" id="GO:0005634">
    <property type="term" value="C:nucleus"/>
    <property type="evidence" value="ECO:0007669"/>
    <property type="project" value="UniProtKB-SubCell"/>
</dbReference>
<evidence type="ECO:0000256" key="4">
    <source>
        <dbReference type="ARBA" id="ARBA00022833"/>
    </source>
</evidence>
<evidence type="ECO:0000256" key="6">
    <source>
        <dbReference type="SAM" id="MobiDB-lite"/>
    </source>
</evidence>
<dbReference type="OrthoDB" id="109171at2759"/>
<evidence type="ECO:0000313" key="7">
    <source>
        <dbReference type="EMBL" id="KAJ7324891.1"/>
    </source>
</evidence>
<dbReference type="GO" id="GO:0008270">
    <property type="term" value="F:zinc ion binding"/>
    <property type="evidence" value="ECO:0007669"/>
    <property type="project" value="UniProtKB-KW"/>
</dbReference>
<organism evidence="7 8">
    <name type="scientific">Phrynocephalus forsythii</name>
    <dbReference type="NCBI Taxonomy" id="171643"/>
    <lineage>
        <taxon>Eukaryota</taxon>
        <taxon>Metazoa</taxon>
        <taxon>Chordata</taxon>
        <taxon>Craniata</taxon>
        <taxon>Vertebrata</taxon>
        <taxon>Euteleostomi</taxon>
        <taxon>Lepidosauria</taxon>
        <taxon>Squamata</taxon>
        <taxon>Bifurcata</taxon>
        <taxon>Unidentata</taxon>
        <taxon>Episquamata</taxon>
        <taxon>Toxicofera</taxon>
        <taxon>Iguania</taxon>
        <taxon>Acrodonta</taxon>
        <taxon>Agamidae</taxon>
        <taxon>Agaminae</taxon>
        <taxon>Phrynocephalus</taxon>
    </lineage>
</organism>
<evidence type="ECO:0000256" key="3">
    <source>
        <dbReference type="ARBA" id="ARBA00022771"/>
    </source>
</evidence>
<accession>A0A9Q0XR98</accession>
<reference evidence="7" key="1">
    <citation type="journal article" date="2023" name="DNA Res.">
        <title>Chromosome-level genome assembly of Phrynocephalus forsythii using third-generation DNA sequencing and Hi-C analysis.</title>
        <authorList>
            <person name="Qi Y."/>
            <person name="Zhao W."/>
            <person name="Zhao Y."/>
            <person name="Niu C."/>
            <person name="Cao S."/>
            <person name="Zhang Y."/>
        </authorList>
    </citation>
    <scope>NUCLEOTIDE SEQUENCE</scope>
    <source>
        <tissue evidence="7">Muscle</tissue>
    </source>
</reference>
<protein>
    <submittedName>
        <fullName evidence="7">Uncharacterized protein</fullName>
    </submittedName>
</protein>
<evidence type="ECO:0000256" key="2">
    <source>
        <dbReference type="ARBA" id="ARBA00022723"/>
    </source>
</evidence>
<dbReference type="PANTHER" id="PTHR46481">
    <property type="entry name" value="ZINC FINGER BED DOMAIN-CONTAINING PROTEIN 4"/>
    <property type="match status" value="1"/>
</dbReference>
<keyword evidence="3" id="KW-0863">Zinc-finger</keyword>
<dbReference type="EMBL" id="JAPFRF010000008">
    <property type="protein sequence ID" value="KAJ7324891.1"/>
    <property type="molecule type" value="Genomic_DNA"/>
</dbReference>
<keyword evidence="4" id="KW-0862">Zinc</keyword>
<evidence type="ECO:0000256" key="5">
    <source>
        <dbReference type="ARBA" id="ARBA00023242"/>
    </source>
</evidence>
<evidence type="ECO:0000313" key="8">
    <source>
        <dbReference type="Proteomes" id="UP001142489"/>
    </source>
</evidence>
<feature type="non-terminal residue" evidence="7">
    <location>
        <position position="256"/>
    </location>
</feature>
<sequence>AQDPQQARDPLGLGGRGEHERQARGWRLGIPNQEPPLREPLSGVFLSHHAIGKAQEVTTCVVGEMVVMSGLPLSFVEIVGFRHLLKHVAPWYEPPSRRTLNRQWQLEDVLGSRASEEGPHGEVQEEPQGYQVALLQVQRMEDSVTGTHIAKVLMSALQEWAQQVKQDFMVTDADRNMLATFQNAGLMGIVCTAHTIHFVVHDALGLGPVRDTWCLGTGVSSLSGTSHVASRLPGCCMRSRQSCGKPSTCFCRTYPP</sequence>